<name>A0AB39ME14_9ACTN</name>
<sequence length="355" mass="39145">MIERLIARQGRQHPMARSTIQEKISGRSPVNLLQVLSIVEALAEHARLNGIPLSQQEIDQSVWRERAATSMVNPTVRASGRGFSPPPKRREIEWNVEPLKHAQMFDLVAIVDEAKEVEVASWLPRVIRGMMQAEMSFNGFLESAAMDSPHGVVGTVAALQAEFPPDESEPWAGEPDPWYVSENDRTIGPLLTYAARVHGSVGSPAIVAGLRRANVGYHVEGYLAGVGGWHLSVNIEAAVNHLRAAAMGKDADRLLDLIGEKRSAGRLLEVVKHFEQLDRGGDAKRVLRGVADGDWYRLGEVYKVLQVAGVPKETLLELVRGVGYGRHSEYAQSLQDSGYEELAQLLIKMKDEPPF</sequence>
<protein>
    <submittedName>
        <fullName evidence="1">Uncharacterized protein</fullName>
    </submittedName>
</protein>
<dbReference type="AlphaFoldDB" id="A0AB39ME14"/>
<dbReference type="EMBL" id="CP163431">
    <property type="protein sequence ID" value="XDQ04696.1"/>
    <property type="molecule type" value="Genomic_DNA"/>
</dbReference>
<reference evidence="1" key="1">
    <citation type="submission" date="2024-07" db="EMBL/GenBank/DDBJ databases">
        <authorList>
            <person name="Yu S.T."/>
        </authorList>
    </citation>
    <scope>NUCLEOTIDE SEQUENCE</scope>
    <source>
        <strain evidence="1">R08</strain>
    </source>
</reference>
<accession>A0AB39ME14</accession>
<proteinExistence type="predicted"/>
<organism evidence="1">
    <name type="scientific">Streptomyces sp. R08</name>
    <dbReference type="NCBI Taxonomy" id="3238624"/>
    <lineage>
        <taxon>Bacteria</taxon>
        <taxon>Bacillati</taxon>
        <taxon>Actinomycetota</taxon>
        <taxon>Actinomycetes</taxon>
        <taxon>Kitasatosporales</taxon>
        <taxon>Streptomycetaceae</taxon>
        <taxon>Streptomyces</taxon>
    </lineage>
</organism>
<evidence type="ECO:0000313" key="1">
    <source>
        <dbReference type="EMBL" id="XDQ04696.1"/>
    </source>
</evidence>
<dbReference type="RefSeq" id="WP_369190201.1">
    <property type="nucleotide sequence ID" value="NZ_CP163431.1"/>
</dbReference>
<gene>
    <name evidence="1" type="ORF">AB5J58_33135</name>
</gene>